<reference evidence="1 2" key="1">
    <citation type="submission" date="2016-10" db="EMBL/GenBank/DDBJ databases">
        <title>Draft genome sequence of Coniochaeta ligniaria NRRL30616, a lignocellulolytic fungus for bioabatement of inhibitors in plant biomass hydrolysates.</title>
        <authorList>
            <consortium name="DOE Joint Genome Institute"/>
            <person name="Jimenez D.J."/>
            <person name="Hector R.E."/>
            <person name="Riley R."/>
            <person name="Sun H."/>
            <person name="Grigoriev I.V."/>
            <person name="Van Elsas J.D."/>
            <person name="Nichols N.N."/>
        </authorList>
    </citation>
    <scope>NUCLEOTIDE SEQUENCE [LARGE SCALE GENOMIC DNA]</scope>
    <source>
        <strain evidence="1 2">NRRL 30616</strain>
    </source>
</reference>
<sequence>MIDKQVGDWNDLLVLLTYNIAYDMSIVPGERHRANLSGCYLFLACTGCRPAEIVDNEKKIPKDRSWEELYGRKAIRPNDRDKQMRQLVHFDSDHVAAQVGSGDDDVEHELSDEDARLLEEMLSAETVGRGRPKALCYEDILLMVVRHPVTGEDVHVMAVKVIHHKGCDKKPKPYVFVPMHKRVLPLTSAVSSSSLRPLGD</sequence>
<dbReference type="STRING" id="1408157.A0A1J7IRF5"/>
<organism evidence="1 2">
    <name type="scientific">Coniochaeta ligniaria NRRL 30616</name>
    <dbReference type="NCBI Taxonomy" id="1408157"/>
    <lineage>
        <taxon>Eukaryota</taxon>
        <taxon>Fungi</taxon>
        <taxon>Dikarya</taxon>
        <taxon>Ascomycota</taxon>
        <taxon>Pezizomycotina</taxon>
        <taxon>Sordariomycetes</taxon>
        <taxon>Sordariomycetidae</taxon>
        <taxon>Coniochaetales</taxon>
        <taxon>Coniochaetaceae</taxon>
        <taxon>Coniochaeta</taxon>
    </lineage>
</organism>
<dbReference type="AlphaFoldDB" id="A0A1J7IRF5"/>
<dbReference type="EMBL" id="KV875097">
    <property type="protein sequence ID" value="OIW30054.1"/>
    <property type="molecule type" value="Genomic_DNA"/>
</dbReference>
<keyword evidence="2" id="KW-1185">Reference proteome</keyword>
<evidence type="ECO:0000313" key="2">
    <source>
        <dbReference type="Proteomes" id="UP000182658"/>
    </source>
</evidence>
<gene>
    <name evidence="1" type="ORF">CONLIGDRAFT_356067</name>
</gene>
<name>A0A1J7IRF5_9PEZI</name>
<dbReference type="OrthoDB" id="4776738at2759"/>
<dbReference type="Proteomes" id="UP000182658">
    <property type="component" value="Unassembled WGS sequence"/>
</dbReference>
<accession>A0A1J7IRF5</accession>
<dbReference type="PANTHER" id="PTHR37535">
    <property type="entry name" value="FLUG DOMAIN PROTEIN"/>
    <property type="match status" value="1"/>
</dbReference>
<proteinExistence type="predicted"/>
<dbReference type="PANTHER" id="PTHR37535:SF4">
    <property type="entry name" value="FLUG DOMAIN-CONTAINING PROTEIN"/>
    <property type="match status" value="1"/>
</dbReference>
<protein>
    <submittedName>
        <fullName evidence="1">Uncharacterized protein</fullName>
    </submittedName>
</protein>
<dbReference type="InParanoid" id="A0A1J7IRF5"/>
<evidence type="ECO:0000313" key="1">
    <source>
        <dbReference type="EMBL" id="OIW30054.1"/>
    </source>
</evidence>